<name>A0A183GPJ3_HELPZ</name>
<reference evidence="1 2" key="1">
    <citation type="submission" date="2018-11" db="EMBL/GenBank/DDBJ databases">
        <authorList>
            <consortium name="Pathogen Informatics"/>
        </authorList>
    </citation>
    <scope>NUCLEOTIDE SEQUENCE [LARGE SCALE GENOMIC DNA]</scope>
</reference>
<evidence type="ECO:0000313" key="3">
    <source>
        <dbReference type="WBParaSite" id="HPBE_0002461301-mRNA-1"/>
    </source>
</evidence>
<dbReference type="InterPro" id="IPR027124">
    <property type="entry name" value="Swc5/CFDP1/2"/>
</dbReference>
<dbReference type="PANTHER" id="PTHR23227">
    <property type="entry name" value="BUCENTAUR RELATED"/>
    <property type="match status" value="1"/>
</dbReference>
<evidence type="ECO:0000313" key="2">
    <source>
        <dbReference type="Proteomes" id="UP000050761"/>
    </source>
</evidence>
<dbReference type="AlphaFoldDB" id="A0A183GPJ3"/>
<accession>A0A183GPJ3</accession>
<proteinExistence type="predicted"/>
<evidence type="ECO:0000313" key="1">
    <source>
        <dbReference type="EMBL" id="VDP46214.1"/>
    </source>
</evidence>
<organism evidence="2 3">
    <name type="scientific">Heligmosomoides polygyrus</name>
    <name type="common">Parasitic roundworm</name>
    <dbReference type="NCBI Taxonomy" id="6339"/>
    <lineage>
        <taxon>Eukaryota</taxon>
        <taxon>Metazoa</taxon>
        <taxon>Ecdysozoa</taxon>
        <taxon>Nematoda</taxon>
        <taxon>Chromadorea</taxon>
        <taxon>Rhabditida</taxon>
        <taxon>Rhabditina</taxon>
        <taxon>Rhabditomorpha</taxon>
        <taxon>Strongyloidea</taxon>
        <taxon>Heligmosomidae</taxon>
        <taxon>Heligmosomoides</taxon>
    </lineage>
</organism>
<dbReference type="SUPFAM" id="SSF56219">
    <property type="entry name" value="DNase I-like"/>
    <property type="match status" value="1"/>
</dbReference>
<dbReference type="InterPro" id="IPR036691">
    <property type="entry name" value="Endo/exonu/phosph_ase_sf"/>
</dbReference>
<keyword evidence="2" id="KW-1185">Reference proteome</keyword>
<accession>A0A3P8EMT4</accession>
<dbReference type="EMBL" id="UZAH01036585">
    <property type="protein sequence ID" value="VDP46214.1"/>
    <property type="molecule type" value="Genomic_DNA"/>
</dbReference>
<dbReference type="Gene3D" id="3.60.10.10">
    <property type="entry name" value="Endonuclease/exonuclease/phosphatase"/>
    <property type="match status" value="1"/>
</dbReference>
<reference evidence="3" key="2">
    <citation type="submission" date="2019-09" db="UniProtKB">
        <authorList>
            <consortium name="WormBaseParasite"/>
        </authorList>
    </citation>
    <scope>IDENTIFICATION</scope>
</reference>
<sequence>MLQDWCKGNFPQFISFHEWAANSPDLNPMDYTVCPALKPKPAGNLTAPPRTTGGVGIIVSERFRDSIVSVERFDYRLMKIVVAAMERLYHFFSAYAPQTGCSGQAKEEFWSLLDEKTAEVPPKDIIIIACDLNGHIGATKDGYSCHGGFGYGSRSADGGRNLEYAESHNLTIVNTVFRKRDSHLHLMDRDRSIVTDAKNVQYDTVAPQHRPLICTLKIAPPRLKQIERCGAARIEWWRMKYKDAAVIPRIRLPTVTTVDENWKRATDAIRQATRLELGTTKRGRRKVDKQTWL</sequence>
<gene>
    <name evidence="1" type="ORF">HPBE_LOCUS24612</name>
</gene>
<dbReference type="WBParaSite" id="HPBE_0002461301-mRNA-1">
    <property type="protein sequence ID" value="HPBE_0002461301-mRNA-1"/>
    <property type="gene ID" value="HPBE_0002461301"/>
</dbReference>
<dbReference type="PANTHER" id="PTHR23227:SF67">
    <property type="entry name" value="CRANIOFACIAL DEVELOPMENT PROTEIN 2-LIKE"/>
    <property type="match status" value="1"/>
</dbReference>
<protein>
    <submittedName>
        <fullName evidence="3">Endo/exonuclease/phosphatase domain-containing protein</fullName>
    </submittedName>
</protein>
<dbReference type="Proteomes" id="UP000050761">
    <property type="component" value="Unassembled WGS sequence"/>
</dbReference>
<dbReference type="OrthoDB" id="410104at2759"/>